<keyword evidence="3" id="KW-0732">Signal</keyword>
<evidence type="ECO:0000256" key="3">
    <source>
        <dbReference type="SAM" id="SignalP"/>
    </source>
</evidence>
<feature type="region of interest" description="Disordered" evidence="1">
    <location>
        <begin position="206"/>
        <end position="226"/>
    </location>
</feature>
<organism evidence="4 5">
    <name type="scientific">Bimuria novae-zelandiae CBS 107.79</name>
    <dbReference type="NCBI Taxonomy" id="1447943"/>
    <lineage>
        <taxon>Eukaryota</taxon>
        <taxon>Fungi</taxon>
        <taxon>Dikarya</taxon>
        <taxon>Ascomycota</taxon>
        <taxon>Pezizomycotina</taxon>
        <taxon>Dothideomycetes</taxon>
        <taxon>Pleosporomycetidae</taxon>
        <taxon>Pleosporales</taxon>
        <taxon>Massarineae</taxon>
        <taxon>Didymosphaeriaceae</taxon>
        <taxon>Bimuria</taxon>
    </lineage>
</organism>
<reference evidence="4" key="1">
    <citation type="journal article" date="2020" name="Stud. Mycol.">
        <title>101 Dothideomycetes genomes: a test case for predicting lifestyles and emergence of pathogens.</title>
        <authorList>
            <person name="Haridas S."/>
            <person name="Albert R."/>
            <person name="Binder M."/>
            <person name="Bloem J."/>
            <person name="Labutti K."/>
            <person name="Salamov A."/>
            <person name="Andreopoulos B."/>
            <person name="Baker S."/>
            <person name="Barry K."/>
            <person name="Bills G."/>
            <person name="Bluhm B."/>
            <person name="Cannon C."/>
            <person name="Castanera R."/>
            <person name="Culley D."/>
            <person name="Daum C."/>
            <person name="Ezra D."/>
            <person name="Gonzalez J."/>
            <person name="Henrissat B."/>
            <person name="Kuo A."/>
            <person name="Liang C."/>
            <person name="Lipzen A."/>
            <person name="Lutzoni F."/>
            <person name="Magnuson J."/>
            <person name="Mondo S."/>
            <person name="Nolan M."/>
            <person name="Ohm R."/>
            <person name="Pangilinan J."/>
            <person name="Park H.-J."/>
            <person name="Ramirez L."/>
            <person name="Alfaro M."/>
            <person name="Sun H."/>
            <person name="Tritt A."/>
            <person name="Yoshinaga Y."/>
            <person name="Zwiers L.-H."/>
            <person name="Turgeon B."/>
            <person name="Goodwin S."/>
            <person name="Spatafora J."/>
            <person name="Crous P."/>
            <person name="Grigoriev I."/>
        </authorList>
    </citation>
    <scope>NUCLEOTIDE SEQUENCE</scope>
    <source>
        <strain evidence="4">CBS 107.79</strain>
    </source>
</reference>
<keyword evidence="2" id="KW-0472">Membrane</keyword>
<dbReference type="OrthoDB" id="5215637at2759"/>
<feature type="transmembrane region" description="Helical" evidence="2">
    <location>
        <begin position="139"/>
        <end position="160"/>
    </location>
</feature>
<keyword evidence="5" id="KW-1185">Reference proteome</keyword>
<evidence type="ECO:0000256" key="1">
    <source>
        <dbReference type="SAM" id="MobiDB-lite"/>
    </source>
</evidence>
<dbReference type="EMBL" id="ML976659">
    <property type="protein sequence ID" value="KAF1978742.1"/>
    <property type="molecule type" value="Genomic_DNA"/>
</dbReference>
<keyword evidence="2" id="KW-0812">Transmembrane</keyword>
<dbReference type="AlphaFoldDB" id="A0A6A5VSP8"/>
<dbReference type="Proteomes" id="UP000800036">
    <property type="component" value="Unassembled WGS sequence"/>
</dbReference>
<sequence length="226" mass="24223">MRSSLPFLFASALPSIAQALCYDPNGTPTMEKYRNRCSADPSSPIYNICCAIDRPNPSGSLVVGTNWTADICLSNGICQNDYLIEGNPAVVSSYWRQACTDATVTSTSTSSSDAFTISLAPSTSAAPSAWIDLSSGAKAGMVIGAVASIAVMFGAGYMLARRKRHQKVSPPFKEVAEMGQHNAVYQLKDDYGVSGSQDAKNYQRNAVQHHEMSVEAPVQELPTTRK</sequence>
<protein>
    <recommendedName>
        <fullName evidence="6">Mid2 domain-containing protein</fullName>
    </recommendedName>
</protein>
<evidence type="ECO:0008006" key="6">
    <source>
        <dbReference type="Google" id="ProtNLM"/>
    </source>
</evidence>
<evidence type="ECO:0000313" key="4">
    <source>
        <dbReference type="EMBL" id="KAF1978742.1"/>
    </source>
</evidence>
<accession>A0A6A5VSP8</accession>
<name>A0A6A5VSP8_9PLEO</name>
<proteinExistence type="predicted"/>
<feature type="signal peptide" evidence="3">
    <location>
        <begin position="1"/>
        <end position="19"/>
    </location>
</feature>
<evidence type="ECO:0000313" key="5">
    <source>
        <dbReference type="Proteomes" id="UP000800036"/>
    </source>
</evidence>
<gene>
    <name evidence="4" type="ORF">BU23DRAFT_563647</name>
</gene>
<keyword evidence="2" id="KW-1133">Transmembrane helix</keyword>
<feature type="chain" id="PRO_5025569294" description="Mid2 domain-containing protein" evidence="3">
    <location>
        <begin position="20"/>
        <end position="226"/>
    </location>
</feature>
<evidence type="ECO:0000256" key="2">
    <source>
        <dbReference type="SAM" id="Phobius"/>
    </source>
</evidence>